<dbReference type="EMBL" id="AP017315">
    <property type="protein sequence ID" value="BAU31757.1"/>
    <property type="molecule type" value="Genomic_DNA"/>
</dbReference>
<dbReference type="OrthoDB" id="5106190at2"/>
<name>A0A0U5BTK3_9MICO</name>
<dbReference type="Proteomes" id="UP000218965">
    <property type="component" value="Chromosome"/>
</dbReference>
<evidence type="ECO:0000313" key="1">
    <source>
        <dbReference type="EMBL" id="BAU31757.1"/>
    </source>
</evidence>
<reference evidence="1 2" key="2">
    <citation type="submission" date="2016-01" db="EMBL/GenBank/DDBJ databases">
        <title>Microcella alkaliphila JAM AC0309 whole genome shotgun sequence.</title>
        <authorList>
            <person name="Kurata A."/>
            <person name="Hirose Y."/>
            <person name="Kishimoto N."/>
            <person name="Kobayashi T."/>
        </authorList>
    </citation>
    <scope>NUCLEOTIDE SEQUENCE [LARGE SCALE GENOMIC DNA]</scope>
    <source>
        <strain evidence="1 2">JAM AC0309</strain>
    </source>
</reference>
<sequence length="465" mass="51860">MTFNARIEPYVLEMGQPFTVFVNDAPEWSNTTISVQIESSDDIEPLMMAMSFSMEIGDDGTGSWHHASGFEIDRECVVFVSAAGIAPPPFDPSSKQPPLAQEVVYPEFVSMTALNSPKTASDKVVDLYLDLQRRREARFNQPLGTAGQGSQFRAAVFIEGLLITQQIPTTHGVVHPQMLEVNDGDLRDLINASLERLIWPGRVDDEAWNQQLRRNDFAVFEFPQIWAEDETEADALAMAETDKLVLALAYLRYAAPRPIMVALERRAPQHIRFRNLRKSDPGNLIGGFMGGESSREVLRVGGAIAAAPEVELYVNLYLEARREKQEDSRYFKLWAVLETIAINEIPDGAKVFLDDGSQWPEGGTTSQAAPRVFELVRSGSLAGRQWPDGGDLYAFIRAVYGRRNAAAHYGRFIPTDPVQKAQWKWYPWAAKTLSAESGHPGWLWELDAVVHELVGSRIAENAPAI</sequence>
<dbReference type="AlphaFoldDB" id="A0A0U5BTK3"/>
<reference evidence="2" key="1">
    <citation type="submission" date="2015-12" db="EMBL/GenBank/DDBJ databases">
        <authorList>
            <person name="Shamseldin A."/>
            <person name="Moawad H."/>
            <person name="Abd El-Rahim W.M."/>
            <person name="Sadowsky M.J."/>
        </authorList>
    </citation>
    <scope>NUCLEOTIDE SEQUENCE [LARGE SCALE GENOMIC DNA]</scope>
    <source>
        <strain evidence="2">JAM AC0309</strain>
    </source>
</reference>
<accession>A0A0U5BTK3</accession>
<dbReference type="RefSeq" id="WP_150129189.1">
    <property type="nucleotide sequence ID" value="NZ_AP017315.1"/>
</dbReference>
<organism evidence="1 2">
    <name type="scientific">Microcella alkaliphila</name>
    <dbReference type="NCBI Taxonomy" id="279828"/>
    <lineage>
        <taxon>Bacteria</taxon>
        <taxon>Bacillati</taxon>
        <taxon>Actinomycetota</taxon>
        <taxon>Actinomycetes</taxon>
        <taxon>Micrococcales</taxon>
        <taxon>Microbacteriaceae</taxon>
        <taxon>Microcella</taxon>
    </lineage>
</organism>
<gene>
    <name evidence="1" type="ORF">MalAC0309_0891</name>
</gene>
<dbReference type="KEGG" id="malk:MalAC0309_0891"/>
<proteinExistence type="predicted"/>
<evidence type="ECO:0000313" key="2">
    <source>
        <dbReference type="Proteomes" id="UP000218965"/>
    </source>
</evidence>
<protein>
    <submittedName>
        <fullName evidence="1">Uncharacterized protein</fullName>
    </submittedName>
</protein>